<sequence>MISLTKAPCNLILEIKSFADSFGWTKRLESMGIRKGQRVRKIACQPFGGPVVIEIGGCCVSMGRGIASKIDVEVVSEAPPKKEAVSDPVR</sequence>
<proteinExistence type="predicted"/>
<comment type="caution">
    <text evidence="4">The sequence shown here is derived from an EMBL/GenBank/DDBJ whole genome shotgun (WGS) entry which is preliminary data.</text>
</comment>
<dbReference type="Proteomes" id="UP000057043">
    <property type="component" value="Unassembled WGS sequence"/>
</dbReference>
<evidence type="ECO:0000313" key="5">
    <source>
        <dbReference type="Proteomes" id="UP000053961"/>
    </source>
</evidence>
<evidence type="ECO:0000313" key="6">
    <source>
        <dbReference type="Proteomes" id="UP000057043"/>
    </source>
</evidence>
<dbReference type="PATRIC" id="fig|301375.6.peg.505"/>
<dbReference type="InterPro" id="IPR038157">
    <property type="entry name" value="FeoA_core_dom"/>
</dbReference>
<feature type="domain" description="Ferrous iron transporter FeoA-like" evidence="2">
    <location>
        <begin position="2"/>
        <end position="74"/>
    </location>
</feature>
<evidence type="ECO:0000259" key="2">
    <source>
        <dbReference type="SMART" id="SM00899"/>
    </source>
</evidence>
<dbReference type="Pfam" id="PF04023">
    <property type="entry name" value="FeoA"/>
    <property type="match status" value="1"/>
</dbReference>
<dbReference type="InterPro" id="IPR053184">
    <property type="entry name" value="FeoA-like"/>
</dbReference>
<evidence type="ECO:0000313" key="4">
    <source>
        <dbReference type="EMBL" id="KUK96036.1"/>
    </source>
</evidence>
<organism evidence="4 5">
    <name type="scientific">Methanothrix harundinacea</name>
    <dbReference type="NCBI Taxonomy" id="301375"/>
    <lineage>
        <taxon>Archaea</taxon>
        <taxon>Methanobacteriati</taxon>
        <taxon>Methanobacteriota</taxon>
        <taxon>Stenosarchaea group</taxon>
        <taxon>Methanomicrobia</taxon>
        <taxon>Methanotrichales</taxon>
        <taxon>Methanotrichaceae</taxon>
        <taxon>Methanothrix</taxon>
    </lineage>
</organism>
<evidence type="ECO:0000256" key="1">
    <source>
        <dbReference type="ARBA" id="ARBA00023004"/>
    </source>
</evidence>
<dbReference type="Gene3D" id="2.30.30.90">
    <property type="match status" value="1"/>
</dbReference>
<dbReference type="GO" id="GO:0046914">
    <property type="term" value="F:transition metal ion binding"/>
    <property type="evidence" value="ECO:0007669"/>
    <property type="project" value="InterPro"/>
</dbReference>
<dbReference type="InterPro" id="IPR007167">
    <property type="entry name" value="Fe-transptr_FeoA-like"/>
</dbReference>
<dbReference type="SMART" id="SM00899">
    <property type="entry name" value="FeoA"/>
    <property type="match status" value="1"/>
</dbReference>
<reference evidence="4" key="1">
    <citation type="journal article" date="2015" name="MBio">
        <title>Genome-resolved metagenomic analysis reveals roles for candidate phyla and other microbial community members in biogeochemical transformations in oil reservoirs.</title>
        <authorList>
            <person name="Hu P."/>
            <person name="Tom L."/>
            <person name="Singh A."/>
            <person name="Thomas B.C."/>
            <person name="Baker B.J."/>
            <person name="Piceno Y.M."/>
            <person name="Andersen G.L."/>
            <person name="Banfield J.F."/>
        </authorList>
    </citation>
    <scope>NUCLEOTIDE SEQUENCE [LARGE SCALE GENOMIC DNA]</scope>
    <source>
        <strain evidence="4">56_747</strain>
    </source>
</reference>
<protein>
    <submittedName>
        <fullName evidence="4">FeoA domain protein</fullName>
    </submittedName>
</protein>
<dbReference type="InterPro" id="IPR008988">
    <property type="entry name" value="Transcriptional_repressor_C"/>
</dbReference>
<dbReference type="SUPFAM" id="SSF50037">
    <property type="entry name" value="C-terminal domain of transcriptional repressors"/>
    <property type="match status" value="1"/>
</dbReference>
<dbReference type="PANTHER" id="PTHR43151">
    <property type="entry name" value="FEOA FAMILY PROTEIN"/>
    <property type="match status" value="1"/>
</dbReference>
<dbReference type="EMBL" id="LGFT01000031">
    <property type="protein sequence ID" value="KUK44200.1"/>
    <property type="molecule type" value="Genomic_DNA"/>
</dbReference>
<name>A0A101IIY4_9EURY</name>
<keyword evidence="1" id="KW-0408">Iron</keyword>
<accession>A0A101IIY4</accession>
<dbReference type="Proteomes" id="UP000053961">
    <property type="component" value="Unassembled WGS sequence"/>
</dbReference>
<gene>
    <name evidence="3" type="ORF">XD72_1404</name>
    <name evidence="4" type="ORF">XE07_1391</name>
</gene>
<evidence type="ECO:0000313" key="3">
    <source>
        <dbReference type="EMBL" id="KUK44200.1"/>
    </source>
</evidence>
<reference evidence="5 6" key="2">
    <citation type="journal article" date="2015" name="MBio">
        <title>Genome-Resolved Metagenomic Analysis Reveals Roles for Candidate Phyla and Other Microbial Community Members in Biogeochemical Transformations in Oil Reservoirs.</title>
        <authorList>
            <person name="Hu P."/>
            <person name="Tom L."/>
            <person name="Singh A."/>
            <person name="Thomas B.C."/>
            <person name="Baker B.J."/>
            <person name="Piceno Y.M."/>
            <person name="Andersen G.L."/>
            <person name="Banfield J.F."/>
        </authorList>
    </citation>
    <scope>NUCLEOTIDE SEQUENCE [LARGE SCALE GENOMIC DNA]</scope>
    <source>
        <strain evidence="3">57_489</strain>
    </source>
</reference>
<dbReference type="PANTHER" id="PTHR43151:SF1">
    <property type="entry name" value="SSR2333 PROTEIN"/>
    <property type="match status" value="1"/>
</dbReference>
<dbReference type="EMBL" id="LGHB01000021">
    <property type="protein sequence ID" value="KUK96036.1"/>
    <property type="molecule type" value="Genomic_DNA"/>
</dbReference>
<dbReference type="AlphaFoldDB" id="A0A101IIY4"/>